<evidence type="ECO:0000313" key="1">
    <source>
        <dbReference type="EMBL" id="KAI8559991.1"/>
    </source>
</evidence>
<proteinExistence type="predicted"/>
<name>A0ACC0P373_RHOML</name>
<dbReference type="Proteomes" id="UP001062846">
    <property type="component" value="Chromosome 4"/>
</dbReference>
<sequence>MMAVGWNMEDKADEWKELSKGWIEQYNMGFPPFPHVDQVWLDHWEGEWNAAQADPLDGPLFMLFHQFESVNPEGEAEEYIWEPQTNAG</sequence>
<gene>
    <name evidence="1" type="ORF">RHMOL_Rhmol04G0220200</name>
</gene>
<accession>A0ACC0P373</accession>
<comment type="caution">
    <text evidence="1">The sequence shown here is derived from an EMBL/GenBank/DDBJ whole genome shotgun (WGS) entry which is preliminary data.</text>
</comment>
<protein>
    <submittedName>
        <fullName evidence="1">Uncharacterized protein</fullName>
    </submittedName>
</protein>
<organism evidence="1 2">
    <name type="scientific">Rhododendron molle</name>
    <name type="common">Chinese azalea</name>
    <name type="synonym">Azalea mollis</name>
    <dbReference type="NCBI Taxonomy" id="49168"/>
    <lineage>
        <taxon>Eukaryota</taxon>
        <taxon>Viridiplantae</taxon>
        <taxon>Streptophyta</taxon>
        <taxon>Embryophyta</taxon>
        <taxon>Tracheophyta</taxon>
        <taxon>Spermatophyta</taxon>
        <taxon>Magnoliopsida</taxon>
        <taxon>eudicotyledons</taxon>
        <taxon>Gunneridae</taxon>
        <taxon>Pentapetalae</taxon>
        <taxon>asterids</taxon>
        <taxon>Ericales</taxon>
        <taxon>Ericaceae</taxon>
        <taxon>Ericoideae</taxon>
        <taxon>Rhodoreae</taxon>
        <taxon>Rhododendron</taxon>
    </lineage>
</organism>
<evidence type="ECO:0000313" key="2">
    <source>
        <dbReference type="Proteomes" id="UP001062846"/>
    </source>
</evidence>
<keyword evidence="2" id="KW-1185">Reference proteome</keyword>
<dbReference type="EMBL" id="CM046391">
    <property type="protein sequence ID" value="KAI8559991.1"/>
    <property type="molecule type" value="Genomic_DNA"/>
</dbReference>
<reference evidence="1" key="1">
    <citation type="submission" date="2022-02" db="EMBL/GenBank/DDBJ databases">
        <title>Plant Genome Project.</title>
        <authorList>
            <person name="Zhang R.-G."/>
        </authorList>
    </citation>
    <scope>NUCLEOTIDE SEQUENCE</scope>
    <source>
        <strain evidence="1">AT1</strain>
    </source>
</reference>